<comment type="caution">
    <text evidence="2">The sequence shown here is derived from an EMBL/GenBank/DDBJ whole genome shotgun (WGS) entry which is preliminary data.</text>
</comment>
<keyword evidence="3" id="KW-1185">Reference proteome</keyword>
<dbReference type="STRING" id="1123501.Wenmar_00510"/>
<dbReference type="OrthoDB" id="9804182at2"/>
<gene>
    <name evidence="2" type="ORF">Wenmar_00510</name>
</gene>
<name>A0A0D0PIC6_9RHOB</name>
<evidence type="ECO:0000256" key="1">
    <source>
        <dbReference type="SAM" id="SignalP"/>
    </source>
</evidence>
<organism evidence="2 3">
    <name type="scientific">Wenxinia marina DSM 24838</name>
    <dbReference type="NCBI Taxonomy" id="1123501"/>
    <lineage>
        <taxon>Bacteria</taxon>
        <taxon>Pseudomonadati</taxon>
        <taxon>Pseudomonadota</taxon>
        <taxon>Alphaproteobacteria</taxon>
        <taxon>Rhodobacterales</taxon>
        <taxon>Roseobacteraceae</taxon>
        <taxon>Wenxinia</taxon>
    </lineage>
</organism>
<evidence type="ECO:0000313" key="3">
    <source>
        <dbReference type="Proteomes" id="UP000035100"/>
    </source>
</evidence>
<dbReference type="AlphaFoldDB" id="A0A0D0PIC6"/>
<feature type="chain" id="PRO_5002235366" evidence="1">
    <location>
        <begin position="18"/>
        <end position="174"/>
    </location>
</feature>
<reference evidence="2 3" key="1">
    <citation type="submission" date="2013-01" db="EMBL/GenBank/DDBJ databases">
        <authorList>
            <person name="Fiebig A."/>
            <person name="Goeker M."/>
            <person name="Klenk H.-P.P."/>
        </authorList>
    </citation>
    <scope>NUCLEOTIDE SEQUENCE [LARGE SCALE GENOMIC DNA]</scope>
    <source>
        <strain evidence="2 3">DSM 24838</strain>
    </source>
</reference>
<accession>A0A0D0PIC6</accession>
<evidence type="ECO:0000313" key="2">
    <source>
        <dbReference type="EMBL" id="KIQ71131.1"/>
    </source>
</evidence>
<dbReference type="RefSeq" id="WP_018304625.1">
    <property type="nucleotide sequence ID" value="NZ_KB902314.1"/>
</dbReference>
<dbReference type="EMBL" id="AONG01000003">
    <property type="protein sequence ID" value="KIQ71131.1"/>
    <property type="molecule type" value="Genomic_DNA"/>
</dbReference>
<proteinExistence type="predicted"/>
<sequence>MRRLLALLCLAALPAAAQEATEVQTDLDGDGTIETWVMETDDAGGALLTVDGLDGIRVYRDVVWSGAMAGTTPSLDVAPNGSLQIVSQNEAIGRDRWRQVLTVAFRDGAYRVAGFSYDWYDTLNPDSRGLCDLNLLTGRGVVMDGDHEAEVDASVPALPLAQWTSDTFPGECLP</sequence>
<dbReference type="Proteomes" id="UP000035100">
    <property type="component" value="Unassembled WGS sequence"/>
</dbReference>
<feature type="signal peptide" evidence="1">
    <location>
        <begin position="1"/>
        <end position="17"/>
    </location>
</feature>
<keyword evidence="1" id="KW-0732">Signal</keyword>
<dbReference type="eggNOG" id="ENOG50324WJ">
    <property type="taxonomic scope" value="Bacteria"/>
</dbReference>
<protein>
    <submittedName>
        <fullName evidence="2">Uncharacterized protein</fullName>
    </submittedName>
</protein>